<feature type="transmembrane region" description="Helical" evidence="1">
    <location>
        <begin position="36"/>
        <end position="56"/>
    </location>
</feature>
<name>A0ABM9LMT5_9MYCO</name>
<keyword evidence="3" id="KW-1185">Reference proteome</keyword>
<evidence type="ECO:0000256" key="1">
    <source>
        <dbReference type="SAM" id="Phobius"/>
    </source>
</evidence>
<dbReference type="Proteomes" id="UP001190465">
    <property type="component" value="Chromosome"/>
</dbReference>
<dbReference type="EMBL" id="OY726397">
    <property type="protein sequence ID" value="CAJ1501630.1"/>
    <property type="molecule type" value="Genomic_DNA"/>
</dbReference>
<gene>
    <name evidence="2" type="ORF">MU0053_001976</name>
</gene>
<reference evidence="2 3" key="1">
    <citation type="submission" date="2023-08" db="EMBL/GenBank/DDBJ databases">
        <authorList>
            <person name="Folkvardsen B D."/>
            <person name="Norman A."/>
        </authorList>
    </citation>
    <scope>NUCLEOTIDE SEQUENCE [LARGE SCALE GENOMIC DNA]</scope>
    <source>
        <strain evidence="2 3">Mu0053</strain>
    </source>
</reference>
<protein>
    <recommendedName>
        <fullName evidence="4">Phosphatidate cytidylyltransferase</fullName>
    </recommendedName>
</protein>
<accession>A0ABM9LMT5</accession>
<organism evidence="2 3">
    <name type="scientific">[Mycobacterium] burgundiense</name>
    <dbReference type="NCBI Taxonomy" id="3064286"/>
    <lineage>
        <taxon>Bacteria</taxon>
        <taxon>Bacillati</taxon>
        <taxon>Actinomycetota</taxon>
        <taxon>Actinomycetes</taxon>
        <taxon>Mycobacteriales</taxon>
        <taxon>Mycobacteriaceae</taxon>
        <taxon>Mycolicibacterium</taxon>
    </lineage>
</organism>
<feature type="transmembrane region" description="Helical" evidence="1">
    <location>
        <begin position="12"/>
        <end position="30"/>
    </location>
</feature>
<dbReference type="RefSeq" id="WP_308482157.1">
    <property type="nucleotide sequence ID" value="NZ_OY726397.1"/>
</dbReference>
<proteinExistence type="predicted"/>
<keyword evidence="1" id="KW-1133">Transmembrane helix</keyword>
<sequence length="59" mass="6433">MKPQTPDTLLKVGIGMVVAAAIVFVLALLFEPGWLPWLSAVLFVNGLIDISVAGWLKRR</sequence>
<keyword evidence="1" id="KW-0472">Membrane</keyword>
<evidence type="ECO:0000313" key="2">
    <source>
        <dbReference type="EMBL" id="CAJ1501630.1"/>
    </source>
</evidence>
<evidence type="ECO:0000313" key="3">
    <source>
        <dbReference type="Proteomes" id="UP001190465"/>
    </source>
</evidence>
<keyword evidence="1" id="KW-0812">Transmembrane</keyword>
<evidence type="ECO:0008006" key="4">
    <source>
        <dbReference type="Google" id="ProtNLM"/>
    </source>
</evidence>